<dbReference type="SUPFAM" id="SSF51206">
    <property type="entry name" value="cAMP-binding domain-like"/>
    <property type="match status" value="2"/>
</dbReference>
<feature type="compositionally biased region" description="Acidic residues" evidence="2">
    <location>
        <begin position="413"/>
        <end position="432"/>
    </location>
</feature>
<feature type="compositionally biased region" description="Gly residues" evidence="2">
    <location>
        <begin position="1089"/>
        <end position="1102"/>
    </location>
</feature>
<feature type="compositionally biased region" description="Basic and acidic residues" evidence="2">
    <location>
        <begin position="52"/>
        <end position="74"/>
    </location>
</feature>
<keyword evidence="1" id="KW-0175">Coiled coil</keyword>
<name>A0A9W7G4K7_9STRA</name>
<feature type="domain" description="Cyclic nucleotide-binding" evidence="3">
    <location>
        <begin position="553"/>
        <end position="679"/>
    </location>
</feature>
<protein>
    <recommendedName>
        <fullName evidence="3">Cyclic nucleotide-binding domain-containing protein</fullName>
    </recommendedName>
</protein>
<feature type="region of interest" description="Disordered" evidence="2">
    <location>
        <begin position="1"/>
        <end position="97"/>
    </location>
</feature>
<sequence>MSGKRRGSLSGQEEAYAQAAQSVGSPYRGSHSPPLSPSEHLPTNSHRSGSPESHHSPPRESDIIRMYDPERGDGGDYEYENDSESAGSDDDEEAGEARVGKPLPDVITSLLSPLDPSFLCSHKSCAQPHDSQTIFSIMMHLQHFSFFRQFDPVTRALLCREMAFARVPSGGKMSFNYDELDASSSTKHALYFILSGMCQVGVVGAQFSAGDTLGFRGIPKLHEGGVGGEGADEKDTGVGGGGKGGEDGGAKKFTRRMSISGAMTNGALDVYVAEDAVCAKIPYSICAQLFRTTPDCKKIVWAPEVSREILKLPNPLDRNDQECAVVIELIRSVSWLRDQSNDLQRMLAKQLMYAKVLRGDSLCFFSNTIASPKNCDWFVVAISGSLGVFCEKSKTQKSFLTEEEIANFGSEGNQDESEDEEEEGEGGGDEASVELSTKNLSQVIHAGQAFPHATSLPYERGWWGYQQVVKPRISKNDEDGSADVMCNYCIGAVSQEVELLYMPKKTFREIVYPSQDLSFSTEKCRSILKLAPGQRKKSDLNYLISHVLSPHAFFQQIPYSARTRIARGLTLGFIEEGELLVDLGERLSAAYILLSGSAKICVESKDGVQKWSANGSPTCSPAMTQNRVINASTIAKLLPGDIFGVELMVHKSPSEILLKVTEPSEMIVLKESCYRDSLGWGDLCSLESLSVTNDFGSLMRHESFAVVRKAPAALLERLEGCFVVREVGPRKALGKTKNLFSLILKGSVSLHVRKGRKTEGGVGYSFTPTPEQHKRAPGRQGTMLSKVNIEADIENRASRTWWKKRRVEAADKIIEGGFMIGSYADKLMGVGVGGYYCFTRTTTILVDFDVMKFNHFETYEGRRRRQACERLASQIVGSNDISLVDRLDVLTFFAFNPVLKDFPPQLVYRMNSCCQVEDIKAGSIIEYETEDDKLLVVIIGGKVECWVTNQDVSVVEEGEVKQVHDMKYVCLGLLGVGDWFGDEVWLEGEMKGKVPYEIRAHNDVKVIKISLKGVEEARGRKESLERVVKELEAKEAREEESARRKKKNAMTMEMMNWIGGEGGGGGRGGEDEEEEEEGTFMTRLERGRGGGGGDGGGVGGGDGDGDSEGGRFRAGLGDMLGMVSPVKKMKENTGVGLTVKQEKKDSRFKEDLVPLISNMKSKRVQGFGGGGEPADHSYHRPGRTLKVLLDEAGLFYNEGLSHDTLLEGYFKSKTNDSSSCNRSPSDFSFTSSMMGSPRGSSRYSNSVTSQFSRDGAAAIKKSLYSQIGRKPQVHGKASSRIAMEGGGGLTSITESPRVFKPLNQRQLPLSVRLSMLKASGTI</sequence>
<feature type="compositionally biased region" description="Acidic residues" evidence="2">
    <location>
        <begin position="75"/>
        <end position="94"/>
    </location>
</feature>
<dbReference type="Gene3D" id="2.60.120.10">
    <property type="entry name" value="Jelly Rolls"/>
    <property type="match status" value="2"/>
</dbReference>
<evidence type="ECO:0000256" key="2">
    <source>
        <dbReference type="SAM" id="MobiDB-lite"/>
    </source>
</evidence>
<feature type="region of interest" description="Disordered" evidence="2">
    <location>
        <begin position="224"/>
        <end position="250"/>
    </location>
</feature>
<dbReference type="CDD" id="cd00038">
    <property type="entry name" value="CAP_ED"/>
    <property type="match status" value="1"/>
</dbReference>
<dbReference type="OrthoDB" id="546434at2759"/>
<dbReference type="PANTHER" id="PTHR23011:SF28">
    <property type="entry name" value="CYCLIC NUCLEOTIDE-BINDING DOMAIN CONTAINING PROTEIN"/>
    <property type="match status" value="1"/>
</dbReference>
<dbReference type="PANTHER" id="PTHR23011">
    <property type="entry name" value="CYCLIC NUCLEOTIDE-BINDING DOMAIN CONTAINING PROTEIN"/>
    <property type="match status" value="1"/>
</dbReference>
<feature type="region of interest" description="Disordered" evidence="2">
    <location>
        <begin position="761"/>
        <end position="780"/>
    </location>
</feature>
<feature type="region of interest" description="Disordered" evidence="2">
    <location>
        <begin position="1058"/>
        <end position="1113"/>
    </location>
</feature>
<feature type="region of interest" description="Disordered" evidence="2">
    <location>
        <begin position="405"/>
        <end position="432"/>
    </location>
</feature>
<evidence type="ECO:0000256" key="1">
    <source>
        <dbReference type="SAM" id="Coils"/>
    </source>
</evidence>
<reference evidence="5" key="1">
    <citation type="journal article" date="2023" name="Commun. Biol.">
        <title>Genome analysis of Parmales, the sister group of diatoms, reveals the evolutionary specialization of diatoms from phago-mixotrophs to photoautotrophs.</title>
        <authorList>
            <person name="Ban H."/>
            <person name="Sato S."/>
            <person name="Yoshikawa S."/>
            <person name="Yamada K."/>
            <person name="Nakamura Y."/>
            <person name="Ichinomiya M."/>
            <person name="Sato N."/>
            <person name="Blanc-Mathieu R."/>
            <person name="Endo H."/>
            <person name="Kuwata A."/>
            <person name="Ogata H."/>
        </authorList>
    </citation>
    <scope>NUCLEOTIDE SEQUENCE [LARGE SCALE GENOMIC DNA]</scope>
</reference>
<feature type="coiled-coil region" evidence="1">
    <location>
        <begin position="1014"/>
        <end position="1048"/>
    </location>
</feature>
<feature type="compositionally biased region" description="Polar residues" evidence="2">
    <location>
        <begin position="1215"/>
        <end position="1230"/>
    </location>
</feature>
<keyword evidence="5" id="KW-1185">Reference proteome</keyword>
<proteinExistence type="predicted"/>
<gene>
    <name evidence="4" type="ORF">TrCOL_g12634</name>
</gene>
<dbReference type="InterPro" id="IPR014710">
    <property type="entry name" value="RmlC-like_jellyroll"/>
</dbReference>
<organism evidence="4 5">
    <name type="scientific">Triparma columacea</name>
    <dbReference type="NCBI Taxonomy" id="722753"/>
    <lineage>
        <taxon>Eukaryota</taxon>
        <taxon>Sar</taxon>
        <taxon>Stramenopiles</taxon>
        <taxon>Ochrophyta</taxon>
        <taxon>Bolidophyceae</taxon>
        <taxon>Parmales</taxon>
        <taxon>Triparmaceae</taxon>
        <taxon>Triparma</taxon>
    </lineage>
</organism>
<dbReference type="InterPro" id="IPR000595">
    <property type="entry name" value="cNMP-bd_dom"/>
</dbReference>
<evidence type="ECO:0000259" key="3">
    <source>
        <dbReference type="PROSITE" id="PS50042"/>
    </source>
</evidence>
<evidence type="ECO:0000313" key="4">
    <source>
        <dbReference type="EMBL" id="GMI31937.1"/>
    </source>
</evidence>
<feature type="compositionally biased region" description="Low complexity" evidence="2">
    <location>
        <begin position="1231"/>
        <end position="1244"/>
    </location>
</feature>
<accession>A0A9W7G4K7</accession>
<evidence type="ECO:0000313" key="5">
    <source>
        <dbReference type="Proteomes" id="UP001165065"/>
    </source>
</evidence>
<dbReference type="PROSITE" id="PS50042">
    <property type="entry name" value="CNMP_BINDING_3"/>
    <property type="match status" value="2"/>
</dbReference>
<dbReference type="Proteomes" id="UP001165065">
    <property type="component" value="Unassembled WGS sequence"/>
</dbReference>
<feature type="compositionally biased region" description="Low complexity" evidence="2">
    <location>
        <begin position="30"/>
        <end position="51"/>
    </location>
</feature>
<feature type="domain" description="Cyclic nucleotide-binding" evidence="3">
    <location>
        <begin position="898"/>
        <end position="1010"/>
    </location>
</feature>
<comment type="caution">
    <text evidence="4">The sequence shown here is derived from an EMBL/GenBank/DDBJ whole genome shotgun (WGS) entry which is preliminary data.</text>
</comment>
<feature type="region of interest" description="Disordered" evidence="2">
    <location>
        <begin position="1213"/>
        <end position="1247"/>
    </location>
</feature>
<dbReference type="InterPro" id="IPR018490">
    <property type="entry name" value="cNMP-bd_dom_sf"/>
</dbReference>
<dbReference type="EMBL" id="BRYA01000013">
    <property type="protein sequence ID" value="GMI31937.1"/>
    <property type="molecule type" value="Genomic_DNA"/>
</dbReference>